<dbReference type="InterPro" id="IPR023883">
    <property type="entry name" value="CHP03980_redox-disulphide"/>
</dbReference>
<dbReference type="NCBIfam" id="TIGR03980">
    <property type="entry name" value="prismane_assoc"/>
    <property type="match status" value="1"/>
</dbReference>
<evidence type="ECO:0000313" key="2">
    <source>
        <dbReference type="EMBL" id="SUQ15062.1"/>
    </source>
</evidence>
<dbReference type="InterPro" id="IPR015077">
    <property type="entry name" value="DUF1858"/>
</dbReference>
<dbReference type="InterPro" id="IPR038062">
    <property type="entry name" value="ScdA-like_N_sf"/>
</dbReference>
<dbReference type="SUPFAM" id="SSF140683">
    <property type="entry name" value="SP0561-like"/>
    <property type="match status" value="1"/>
</dbReference>
<accession>A0A315ZUH2</accession>
<feature type="domain" description="DUF1858" evidence="1">
    <location>
        <begin position="7"/>
        <end position="59"/>
    </location>
</feature>
<organism evidence="2 3">
    <name type="scientific">Faecalicatena contorta</name>
    <dbReference type="NCBI Taxonomy" id="39482"/>
    <lineage>
        <taxon>Bacteria</taxon>
        <taxon>Bacillati</taxon>
        <taxon>Bacillota</taxon>
        <taxon>Clostridia</taxon>
        <taxon>Lachnospirales</taxon>
        <taxon>Lachnospiraceae</taxon>
        <taxon>Faecalicatena</taxon>
    </lineage>
</organism>
<evidence type="ECO:0000313" key="3">
    <source>
        <dbReference type="Proteomes" id="UP000254051"/>
    </source>
</evidence>
<protein>
    <submittedName>
        <fullName evidence="2">Hybrid cluster protein-associated redox disulfide domain-containing protein</fullName>
    </submittedName>
</protein>
<dbReference type="Gene3D" id="1.10.3910.10">
    <property type="entry name" value="SP0561-like"/>
    <property type="match status" value="1"/>
</dbReference>
<dbReference type="PANTHER" id="PTHR39341">
    <property type="entry name" value="BSL7085 PROTEIN"/>
    <property type="match status" value="1"/>
</dbReference>
<dbReference type="RefSeq" id="WP_109712528.1">
    <property type="nucleotide sequence ID" value="NZ_QGDS01000009.1"/>
</dbReference>
<reference evidence="3" key="1">
    <citation type="submission" date="2017-07" db="EMBL/GenBank/DDBJ databases">
        <authorList>
            <person name="Varghese N."/>
            <person name="Submissions S."/>
        </authorList>
    </citation>
    <scope>NUCLEOTIDE SEQUENCE [LARGE SCALE GENOMIC DNA]</scope>
    <source>
        <strain evidence="3">NLAE-zl-C134</strain>
    </source>
</reference>
<keyword evidence="3" id="KW-1185">Reference proteome</keyword>
<dbReference type="Pfam" id="PF08984">
    <property type="entry name" value="DUF1858"/>
    <property type="match status" value="1"/>
</dbReference>
<proteinExistence type="predicted"/>
<dbReference type="AlphaFoldDB" id="A0A315ZUH2"/>
<dbReference type="EMBL" id="UHJJ01000009">
    <property type="protein sequence ID" value="SUQ15062.1"/>
    <property type="molecule type" value="Genomic_DNA"/>
</dbReference>
<dbReference type="OrthoDB" id="15017at2"/>
<dbReference type="Proteomes" id="UP000254051">
    <property type="component" value="Unassembled WGS sequence"/>
</dbReference>
<sequence>MSEKTMITKDMLIGDILRLDGGLAPILLEMGMHCLGCPSSQMESLADACMVHGVDADEMAAKLNAGLGETV</sequence>
<dbReference type="PANTHER" id="PTHR39341:SF1">
    <property type="entry name" value="DUF1858 DOMAIN-CONTAINING PROTEIN"/>
    <property type="match status" value="1"/>
</dbReference>
<name>A0A315ZUH2_9FIRM</name>
<evidence type="ECO:0000259" key="1">
    <source>
        <dbReference type="Pfam" id="PF08984"/>
    </source>
</evidence>
<gene>
    <name evidence="2" type="ORF">SAMN05216529_109113</name>
</gene>